<reference evidence="1" key="1">
    <citation type="submission" date="2021-03" db="EMBL/GenBank/DDBJ databases">
        <authorList>
            <consortium name="DOE Joint Genome Institute"/>
            <person name="Ahrendt S."/>
            <person name="Looney B.P."/>
            <person name="Miyauchi S."/>
            <person name="Morin E."/>
            <person name="Drula E."/>
            <person name="Courty P.E."/>
            <person name="Chicoki N."/>
            <person name="Fauchery L."/>
            <person name="Kohler A."/>
            <person name="Kuo A."/>
            <person name="Labutti K."/>
            <person name="Pangilinan J."/>
            <person name="Lipzen A."/>
            <person name="Riley R."/>
            <person name="Andreopoulos W."/>
            <person name="He G."/>
            <person name="Johnson J."/>
            <person name="Barry K.W."/>
            <person name="Grigoriev I.V."/>
            <person name="Nagy L."/>
            <person name="Hibbett D."/>
            <person name="Henrissat B."/>
            <person name="Matheny P.B."/>
            <person name="Labbe J."/>
            <person name="Martin F."/>
        </authorList>
    </citation>
    <scope>NUCLEOTIDE SEQUENCE</scope>
    <source>
        <strain evidence="1">HHB10654</strain>
    </source>
</reference>
<comment type="caution">
    <text evidence="1">The sequence shown here is derived from an EMBL/GenBank/DDBJ whole genome shotgun (WGS) entry which is preliminary data.</text>
</comment>
<sequence>MSETARHAYQRTKRQHRQRELAQLQRALVTSATAGKCSCVIVDREERTIAHPQGLFVPDEPQPAYPGVNTHSVSPASRFTFGGGPTAPHNRAIDKKPKKVKPCLRLTSNEVFTRLAEFAPRPILVPR</sequence>
<reference evidence="1" key="2">
    <citation type="journal article" date="2022" name="New Phytol.">
        <title>Evolutionary transition to the ectomycorrhizal habit in the genomes of a hyperdiverse lineage of mushroom-forming fungi.</title>
        <authorList>
            <person name="Looney B."/>
            <person name="Miyauchi S."/>
            <person name="Morin E."/>
            <person name="Drula E."/>
            <person name="Courty P.E."/>
            <person name="Kohler A."/>
            <person name="Kuo A."/>
            <person name="LaButti K."/>
            <person name="Pangilinan J."/>
            <person name="Lipzen A."/>
            <person name="Riley R."/>
            <person name="Andreopoulos W."/>
            <person name="He G."/>
            <person name="Johnson J."/>
            <person name="Nolan M."/>
            <person name="Tritt A."/>
            <person name="Barry K.W."/>
            <person name="Grigoriev I.V."/>
            <person name="Nagy L.G."/>
            <person name="Hibbett D."/>
            <person name="Henrissat B."/>
            <person name="Matheny P.B."/>
            <person name="Labbe J."/>
            <person name="Martin F.M."/>
        </authorList>
    </citation>
    <scope>NUCLEOTIDE SEQUENCE</scope>
    <source>
        <strain evidence="1">HHB10654</strain>
    </source>
</reference>
<organism evidence="1 2">
    <name type="scientific">Artomyces pyxidatus</name>
    <dbReference type="NCBI Taxonomy" id="48021"/>
    <lineage>
        <taxon>Eukaryota</taxon>
        <taxon>Fungi</taxon>
        <taxon>Dikarya</taxon>
        <taxon>Basidiomycota</taxon>
        <taxon>Agaricomycotina</taxon>
        <taxon>Agaricomycetes</taxon>
        <taxon>Russulales</taxon>
        <taxon>Auriscalpiaceae</taxon>
        <taxon>Artomyces</taxon>
    </lineage>
</organism>
<protein>
    <submittedName>
        <fullName evidence="1">Uncharacterized protein</fullName>
    </submittedName>
</protein>
<gene>
    <name evidence="1" type="ORF">BV25DRAFT_1921809</name>
</gene>
<keyword evidence="2" id="KW-1185">Reference proteome</keyword>
<dbReference type="Proteomes" id="UP000814140">
    <property type="component" value="Unassembled WGS sequence"/>
</dbReference>
<evidence type="ECO:0000313" key="2">
    <source>
        <dbReference type="Proteomes" id="UP000814140"/>
    </source>
</evidence>
<accession>A0ACB8SID1</accession>
<evidence type="ECO:0000313" key="1">
    <source>
        <dbReference type="EMBL" id="KAI0055461.1"/>
    </source>
</evidence>
<proteinExistence type="predicted"/>
<dbReference type="EMBL" id="MU277291">
    <property type="protein sequence ID" value="KAI0055461.1"/>
    <property type="molecule type" value="Genomic_DNA"/>
</dbReference>
<name>A0ACB8SID1_9AGAM</name>